<feature type="transmembrane region" description="Helical" evidence="8">
    <location>
        <begin position="226"/>
        <end position="251"/>
    </location>
</feature>
<feature type="transmembrane region" description="Helical" evidence="8">
    <location>
        <begin position="181"/>
        <end position="200"/>
    </location>
</feature>
<evidence type="ECO:0000256" key="5">
    <source>
        <dbReference type="ARBA" id="ARBA00022692"/>
    </source>
</evidence>
<dbReference type="PANTHER" id="PTHR42929:SF5">
    <property type="entry name" value="ABC TRANSPORTER PERMEASE PROTEIN"/>
    <property type="match status" value="1"/>
</dbReference>
<feature type="region of interest" description="Disordered" evidence="9">
    <location>
        <begin position="1"/>
        <end position="23"/>
    </location>
</feature>
<dbReference type="Gene3D" id="1.10.3720.10">
    <property type="entry name" value="MetI-like"/>
    <property type="match status" value="1"/>
</dbReference>
<evidence type="ECO:0000256" key="3">
    <source>
        <dbReference type="ARBA" id="ARBA00022448"/>
    </source>
</evidence>
<dbReference type="PANTHER" id="PTHR42929">
    <property type="entry name" value="INNER MEMBRANE ABC TRANSPORTER PERMEASE PROTEIN YDCU-RELATED-RELATED"/>
    <property type="match status" value="1"/>
</dbReference>
<evidence type="ECO:0000256" key="6">
    <source>
        <dbReference type="ARBA" id="ARBA00022989"/>
    </source>
</evidence>
<dbReference type="InterPro" id="IPR000515">
    <property type="entry name" value="MetI-like"/>
</dbReference>
<comment type="subcellular location">
    <subcellularLocation>
        <location evidence="1 8">Cell membrane</location>
        <topology evidence="1 8">Multi-pass membrane protein</topology>
    </subcellularLocation>
</comment>
<evidence type="ECO:0000256" key="4">
    <source>
        <dbReference type="ARBA" id="ARBA00022475"/>
    </source>
</evidence>
<proteinExistence type="inferred from homology"/>
<dbReference type="InterPro" id="IPR035906">
    <property type="entry name" value="MetI-like_sf"/>
</dbReference>
<keyword evidence="5 8" id="KW-0812">Transmembrane</keyword>
<evidence type="ECO:0000256" key="1">
    <source>
        <dbReference type="ARBA" id="ARBA00004651"/>
    </source>
</evidence>
<name>A0A5E7E430_PSEFL</name>
<evidence type="ECO:0000259" key="10">
    <source>
        <dbReference type="PROSITE" id="PS50928"/>
    </source>
</evidence>
<keyword evidence="4" id="KW-1003">Cell membrane</keyword>
<dbReference type="AlphaFoldDB" id="A0A5E7E430"/>
<feature type="transmembrane region" description="Helical" evidence="8">
    <location>
        <begin position="43"/>
        <end position="66"/>
    </location>
</feature>
<dbReference type="SUPFAM" id="SSF161098">
    <property type="entry name" value="MetI-like"/>
    <property type="match status" value="1"/>
</dbReference>
<keyword evidence="7 8" id="KW-0472">Membrane</keyword>
<feature type="domain" description="ABC transmembrane type-1" evidence="10">
    <location>
        <begin position="93"/>
        <end position="299"/>
    </location>
</feature>
<accession>A0A5E7E430</accession>
<keyword evidence="6 8" id="KW-1133">Transmembrane helix</keyword>
<dbReference type="RefSeq" id="WP_150643944.1">
    <property type="nucleotide sequence ID" value="NZ_CABVHQ010000046.1"/>
</dbReference>
<dbReference type="Proteomes" id="UP000337909">
    <property type="component" value="Unassembled WGS sequence"/>
</dbReference>
<organism evidence="11 12">
    <name type="scientific">Pseudomonas fluorescens</name>
    <dbReference type="NCBI Taxonomy" id="294"/>
    <lineage>
        <taxon>Bacteria</taxon>
        <taxon>Pseudomonadati</taxon>
        <taxon>Pseudomonadota</taxon>
        <taxon>Gammaproteobacteria</taxon>
        <taxon>Pseudomonadales</taxon>
        <taxon>Pseudomonadaceae</taxon>
        <taxon>Pseudomonas</taxon>
    </lineage>
</organism>
<feature type="transmembrane region" description="Helical" evidence="8">
    <location>
        <begin position="99"/>
        <end position="118"/>
    </location>
</feature>
<comment type="similarity">
    <text evidence="2">Belongs to the binding-protein-dependent transport system permease family. CysTW subfamily.</text>
</comment>
<feature type="transmembrane region" description="Helical" evidence="8">
    <location>
        <begin position="275"/>
        <end position="299"/>
    </location>
</feature>
<dbReference type="Pfam" id="PF00528">
    <property type="entry name" value="BPD_transp_1"/>
    <property type="match status" value="1"/>
</dbReference>
<evidence type="ECO:0000256" key="8">
    <source>
        <dbReference type="RuleBase" id="RU363032"/>
    </source>
</evidence>
<dbReference type="OrthoDB" id="9807047at2"/>
<gene>
    <name evidence="11" type="ORF">PS691_04089</name>
</gene>
<reference evidence="11 12" key="1">
    <citation type="submission" date="2019-09" db="EMBL/GenBank/DDBJ databases">
        <authorList>
            <person name="Chandra G."/>
            <person name="Truman W A."/>
        </authorList>
    </citation>
    <scope>NUCLEOTIDE SEQUENCE [LARGE SCALE GENOMIC DNA]</scope>
    <source>
        <strain evidence="11">PS691</strain>
    </source>
</reference>
<dbReference type="PROSITE" id="PS50928">
    <property type="entry name" value="ABC_TM1"/>
    <property type="match status" value="1"/>
</dbReference>
<dbReference type="EMBL" id="CABVHQ010000046">
    <property type="protein sequence ID" value="VVO19692.1"/>
    <property type="molecule type" value="Genomic_DNA"/>
</dbReference>
<feature type="transmembrane region" description="Helical" evidence="8">
    <location>
        <begin position="125"/>
        <end position="147"/>
    </location>
</feature>
<keyword evidence="3 8" id="KW-0813">Transport</keyword>
<protein>
    <recommendedName>
        <fullName evidence="10">ABC transmembrane type-1 domain-containing protein</fullName>
    </recommendedName>
</protein>
<evidence type="ECO:0000256" key="9">
    <source>
        <dbReference type="SAM" id="MobiDB-lite"/>
    </source>
</evidence>
<evidence type="ECO:0000256" key="7">
    <source>
        <dbReference type="ARBA" id="ARBA00023136"/>
    </source>
</evidence>
<dbReference type="CDD" id="cd06261">
    <property type="entry name" value="TM_PBP2"/>
    <property type="match status" value="1"/>
</dbReference>
<sequence>MSNTYLAKSAKSMPDSSNGPRQPSAITAQALAREERKENRSMLLLLTPALVMVVVLLILPMCWLAFQSVQTEEGFSLVNYVRIFQERIYWDTFALTFKISFMVTVLSIFLGFPIAYAASRLQGFWANLVLICVIIPFWTSVLVRSYAWLVLLQRRGLVNQTLIDLGIIDQPLNLMHNTTGTVIGTLHVMLPFMVLPLYSVMRKIPQDLMQASESLGAKPFYTFRRVFLPMAAPGVMAGSILVFVICLGFFITPELLGGGRTILVSMLVQRNVELYHAWGAASAVGLVLLFVVFLIFWGINRFIPIERILGAR</sequence>
<dbReference type="GO" id="GO:0005886">
    <property type="term" value="C:plasma membrane"/>
    <property type="evidence" value="ECO:0007669"/>
    <property type="project" value="UniProtKB-SubCell"/>
</dbReference>
<evidence type="ECO:0000313" key="11">
    <source>
        <dbReference type="EMBL" id="VVO19692.1"/>
    </source>
</evidence>
<feature type="compositionally biased region" description="Polar residues" evidence="9">
    <location>
        <begin position="14"/>
        <end position="23"/>
    </location>
</feature>
<evidence type="ECO:0000313" key="12">
    <source>
        <dbReference type="Proteomes" id="UP000337909"/>
    </source>
</evidence>
<dbReference type="GO" id="GO:0055085">
    <property type="term" value="P:transmembrane transport"/>
    <property type="evidence" value="ECO:0007669"/>
    <property type="project" value="InterPro"/>
</dbReference>
<evidence type="ECO:0000256" key="2">
    <source>
        <dbReference type="ARBA" id="ARBA00007069"/>
    </source>
</evidence>